<dbReference type="InterPro" id="IPR034466">
    <property type="entry name" value="Methyltransferase_Class_B"/>
</dbReference>
<keyword evidence="9" id="KW-1185">Reference proteome</keyword>
<reference evidence="8 9" key="1">
    <citation type="submission" date="2018-01" db="EMBL/GenBank/DDBJ databases">
        <title>The draft genome sequence of Halioglobus japonicus S1-36.</title>
        <authorList>
            <person name="Du Z.-J."/>
            <person name="Shi M.-J."/>
        </authorList>
    </citation>
    <scope>NUCLEOTIDE SEQUENCE [LARGE SCALE GENOMIC DNA]</scope>
    <source>
        <strain evidence="8 9">S1-36</strain>
    </source>
</reference>
<dbReference type="KEGG" id="hja:BST95_16775"/>
<dbReference type="EMBL" id="PKUR01000001">
    <property type="protein sequence ID" value="PLW87287.1"/>
    <property type="molecule type" value="Genomic_DNA"/>
</dbReference>
<dbReference type="Pfam" id="PF04055">
    <property type="entry name" value="Radical_SAM"/>
    <property type="match status" value="1"/>
</dbReference>
<dbReference type="SFLD" id="SFLDG01123">
    <property type="entry name" value="methyltransferase_(Class_B)"/>
    <property type="match status" value="1"/>
</dbReference>
<dbReference type="PROSITE" id="PS51918">
    <property type="entry name" value="RADICAL_SAM"/>
    <property type="match status" value="1"/>
</dbReference>
<dbReference type="PROSITE" id="PS51332">
    <property type="entry name" value="B12_BINDING"/>
    <property type="match status" value="1"/>
</dbReference>
<keyword evidence="5" id="KW-0411">Iron-sulfur</keyword>
<dbReference type="InterPro" id="IPR051198">
    <property type="entry name" value="BchE-like"/>
</dbReference>
<dbReference type="InterPro" id="IPR007197">
    <property type="entry name" value="rSAM"/>
</dbReference>
<keyword evidence="4" id="KW-0408">Iron</keyword>
<dbReference type="InterPro" id="IPR058240">
    <property type="entry name" value="rSAM_sf"/>
</dbReference>
<evidence type="ECO:0000259" key="6">
    <source>
        <dbReference type="PROSITE" id="PS51332"/>
    </source>
</evidence>
<dbReference type="SMART" id="SM00729">
    <property type="entry name" value="Elp3"/>
    <property type="match status" value="1"/>
</dbReference>
<evidence type="ECO:0000256" key="3">
    <source>
        <dbReference type="ARBA" id="ARBA00022723"/>
    </source>
</evidence>
<dbReference type="GO" id="GO:0051539">
    <property type="term" value="F:4 iron, 4 sulfur cluster binding"/>
    <property type="evidence" value="ECO:0007669"/>
    <property type="project" value="UniProtKB-KW"/>
</dbReference>
<dbReference type="Gene3D" id="3.40.50.280">
    <property type="entry name" value="Cobalamin-binding domain"/>
    <property type="match status" value="1"/>
</dbReference>
<keyword evidence="2" id="KW-0949">S-adenosyl-L-methionine</keyword>
<evidence type="ECO:0000313" key="8">
    <source>
        <dbReference type="EMBL" id="PLW87287.1"/>
    </source>
</evidence>
<dbReference type="InterPro" id="IPR006158">
    <property type="entry name" value="Cobalamin-bd"/>
</dbReference>
<dbReference type="Proteomes" id="UP000235162">
    <property type="component" value="Unassembled WGS sequence"/>
</dbReference>
<evidence type="ECO:0000256" key="5">
    <source>
        <dbReference type="ARBA" id="ARBA00023014"/>
    </source>
</evidence>
<sequence length="617" mass="68650">MPLALSSSDASLPYLSLGMVASYLRAYGQGELTSAYDVQPVRLAGIPGHRLVDLYQGMRQEDAPVVLLSSYVWNHELNMQAARRIRSECPDALIILGGPEIPKWEGESEAFLEANPAVDVAVLGEGEVACAEVLKALATGGELASVAGLVYRDSQGIHRTADRDRVKDLDTLPSPYLLGEFDAWISDVSTATLETNRGCPYGCTYCDWGSATLQKVSRFSLDRVSAEVEYLAQKKMEAIFIADANFGMLEQDIAIAEALVACRQRYGYPQRLYTNFAKNGGRRLMSVISILNKGGLLPTGIIALQTTDKPTLEAIQRDNIRTASYEKMMSFFNAERIPMASDIMIGLPGQTVDSLEEDLQFCFDWKVSANGNYTSMMPNAPMAEKQYRQEFAIAVDADNMIASTSTFSADELGYMRCMYLTYLLMVRMALLKYVLYYLQIDHGVQALSFLRKWMDQMTTGDERYPLSLRVYRDIIVPASERGHWPQVTWGEEGKFLYDALDEFYAEIAGFTREAFGLELAQGELDAIFAVQCAVNPSTSARYPIRLSLTHDVAAYFEQLLPQPTLRRDDFSVQPLSTYGAGDFVAGDESTRVDSIAMQTILGHSDEGWELPSPLRFH</sequence>
<dbReference type="SFLD" id="SFLDS00029">
    <property type="entry name" value="Radical_SAM"/>
    <property type="match status" value="1"/>
</dbReference>
<dbReference type="Gene3D" id="3.80.30.20">
    <property type="entry name" value="tm_1862 like domain"/>
    <property type="match status" value="1"/>
</dbReference>
<accession>A0AAP8SP38</accession>
<comment type="caution">
    <text evidence="8">The sequence shown here is derived from an EMBL/GenBank/DDBJ whole genome shotgun (WGS) entry which is preliminary data.</text>
</comment>
<feature type="domain" description="B12-binding" evidence="6">
    <location>
        <begin position="1"/>
        <end position="144"/>
    </location>
</feature>
<evidence type="ECO:0000256" key="1">
    <source>
        <dbReference type="ARBA" id="ARBA00001966"/>
    </source>
</evidence>
<dbReference type="GO" id="GO:0031419">
    <property type="term" value="F:cobalamin binding"/>
    <property type="evidence" value="ECO:0007669"/>
    <property type="project" value="InterPro"/>
</dbReference>
<dbReference type="InterPro" id="IPR006638">
    <property type="entry name" value="Elp3/MiaA/NifB-like_rSAM"/>
</dbReference>
<dbReference type="InterPro" id="IPR023404">
    <property type="entry name" value="rSAM_horseshoe"/>
</dbReference>
<proteinExistence type="predicted"/>
<dbReference type="AlphaFoldDB" id="A0AAP8SP38"/>
<evidence type="ECO:0000256" key="4">
    <source>
        <dbReference type="ARBA" id="ARBA00023004"/>
    </source>
</evidence>
<evidence type="ECO:0000256" key="2">
    <source>
        <dbReference type="ARBA" id="ARBA00022691"/>
    </source>
</evidence>
<comment type="cofactor">
    <cofactor evidence="1">
        <name>[4Fe-4S] cluster</name>
        <dbReference type="ChEBI" id="CHEBI:49883"/>
    </cofactor>
</comment>
<organism evidence="8 9">
    <name type="scientific">Halioglobus japonicus</name>
    <dbReference type="NCBI Taxonomy" id="930805"/>
    <lineage>
        <taxon>Bacteria</taxon>
        <taxon>Pseudomonadati</taxon>
        <taxon>Pseudomonadota</taxon>
        <taxon>Gammaproteobacteria</taxon>
        <taxon>Cellvibrionales</taxon>
        <taxon>Halieaceae</taxon>
        <taxon>Halioglobus</taxon>
    </lineage>
</organism>
<name>A0AAP8SP38_9GAMM</name>
<feature type="domain" description="Radical SAM core" evidence="7">
    <location>
        <begin position="185"/>
        <end position="410"/>
    </location>
</feature>
<dbReference type="SUPFAM" id="SSF102114">
    <property type="entry name" value="Radical SAM enzymes"/>
    <property type="match status" value="1"/>
</dbReference>
<dbReference type="PANTHER" id="PTHR43409">
    <property type="entry name" value="ANAEROBIC MAGNESIUM-PROTOPORPHYRIN IX MONOMETHYL ESTER CYCLASE-RELATED"/>
    <property type="match status" value="1"/>
</dbReference>
<dbReference type="SFLD" id="SFLDG01082">
    <property type="entry name" value="B12-binding_domain_containing"/>
    <property type="match status" value="1"/>
</dbReference>
<keyword evidence="3" id="KW-0479">Metal-binding</keyword>
<evidence type="ECO:0000259" key="7">
    <source>
        <dbReference type="PROSITE" id="PS51918"/>
    </source>
</evidence>
<dbReference type="GO" id="GO:0003824">
    <property type="term" value="F:catalytic activity"/>
    <property type="evidence" value="ECO:0007669"/>
    <property type="project" value="InterPro"/>
</dbReference>
<evidence type="ECO:0000313" key="9">
    <source>
        <dbReference type="Proteomes" id="UP000235162"/>
    </source>
</evidence>
<dbReference type="Pfam" id="PF02310">
    <property type="entry name" value="B12-binding"/>
    <property type="match status" value="1"/>
</dbReference>
<protein>
    <submittedName>
        <fullName evidence="8">Radical SAM protein</fullName>
    </submittedName>
</protein>
<gene>
    <name evidence="8" type="ORF">C0029_01435</name>
</gene>
<dbReference type="GO" id="GO:0046872">
    <property type="term" value="F:metal ion binding"/>
    <property type="evidence" value="ECO:0007669"/>
    <property type="project" value="UniProtKB-KW"/>
</dbReference>